<name>A0AAW1NPA4_9CHLO</name>
<dbReference type="EMBL" id="JALJOQ010000266">
    <property type="protein sequence ID" value="KAK9786687.1"/>
    <property type="molecule type" value="Genomic_DNA"/>
</dbReference>
<protein>
    <submittedName>
        <fullName evidence="1">Uncharacterized protein</fullName>
    </submittedName>
</protein>
<dbReference type="Proteomes" id="UP001465755">
    <property type="component" value="Unassembled WGS sequence"/>
</dbReference>
<dbReference type="AlphaFoldDB" id="A0AAW1NPA4"/>
<comment type="caution">
    <text evidence="1">The sequence shown here is derived from an EMBL/GenBank/DDBJ whole genome shotgun (WGS) entry which is preliminary data.</text>
</comment>
<sequence length="212" mass="23604">MLAKVQNLAPRLLTDPMNPSTFSSCSRTDIVAAMFLNCPPDEYTASRDTAALRGDAYLQYRVNVSHFARVWVADKGSTVVFEDLDNSISVTVLVKGSKLTPRAGPLLECQFLCMLRRDSGPDPESSAAYRMVVPVGQWPTVLFRIELIEVLLTKEVLTANAARLSPEYKQRCKRDLRDQDVHDVSRRDIAARVAKKRIGHSTEHSATTAPRS</sequence>
<keyword evidence="2" id="KW-1185">Reference proteome</keyword>
<accession>A0AAW1NPA4</accession>
<reference evidence="1 2" key="1">
    <citation type="journal article" date="2024" name="Nat. Commun.">
        <title>Phylogenomics reveals the evolutionary origins of lichenization in chlorophyte algae.</title>
        <authorList>
            <person name="Puginier C."/>
            <person name="Libourel C."/>
            <person name="Otte J."/>
            <person name="Skaloud P."/>
            <person name="Haon M."/>
            <person name="Grisel S."/>
            <person name="Petersen M."/>
            <person name="Berrin J.G."/>
            <person name="Delaux P.M."/>
            <person name="Dal Grande F."/>
            <person name="Keller J."/>
        </authorList>
    </citation>
    <scope>NUCLEOTIDE SEQUENCE [LARGE SCALE GENOMIC DNA]</scope>
    <source>
        <strain evidence="1 2">SAG 2036</strain>
    </source>
</reference>
<evidence type="ECO:0000313" key="2">
    <source>
        <dbReference type="Proteomes" id="UP001465755"/>
    </source>
</evidence>
<evidence type="ECO:0000313" key="1">
    <source>
        <dbReference type="EMBL" id="KAK9786687.1"/>
    </source>
</evidence>
<proteinExistence type="predicted"/>
<organism evidence="1 2">
    <name type="scientific">Symbiochloris irregularis</name>
    <dbReference type="NCBI Taxonomy" id="706552"/>
    <lineage>
        <taxon>Eukaryota</taxon>
        <taxon>Viridiplantae</taxon>
        <taxon>Chlorophyta</taxon>
        <taxon>core chlorophytes</taxon>
        <taxon>Trebouxiophyceae</taxon>
        <taxon>Trebouxiales</taxon>
        <taxon>Trebouxiaceae</taxon>
        <taxon>Symbiochloris</taxon>
    </lineage>
</organism>
<gene>
    <name evidence="1" type="ORF">WJX73_010473</name>
</gene>